<dbReference type="Proteomes" id="UP000543804">
    <property type="component" value="Unassembled WGS sequence"/>
</dbReference>
<sequence length="147" mass="15887">MQIQPIAMLQHNTSAASAQAQASSASFDRMLEEAKRSAQDARNAAASGDGTQAARAEDKALKKACEGFEAMFLNMMYRQMRSTVHEGGLFGEDNATKIFEDMRDSEMTKQMAEAGGIGLGDLLYKQLRPQVEAKAEAQAALAVPARK</sequence>
<dbReference type="AlphaFoldDB" id="A0A848B913"/>
<dbReference type="Pfam" id="PF10135">
    <property type="entry name" value="Rod-binding"/>
    <property type="match status" value="1"/>
</dbReference>
<dbReference type="RefSeq" id="WP_033369155.1">
    <property type="nucleotide sequence ID" value="NZ_JABAFA010000007.1"/>
</dbReference>
<keyword evidence="4" id="KW-1185">Reference proteome</keyword>
<reference evidence="3 4" key="1">
    <citation type="submission" date="2020-04" db="EMBL/GenBank/DDBJ databases">
        <authorList>
            <person name="Hitch T.C.A."/>
            <person name="Wylensek D."/>
            <person name="Clavel T."/>
        </authorList>
    </citation>
    <scope>NUCLEOTIDE SEQUENCE [LARGE SCALE GENOMIC DNA]</scope>
    <source>
        <strain evidence="3 4">PG-130-P53-12</strain>
    </source>
</reference>
<dbReference type="InterPro" id="IPR019301">
    <property type="entry name" value="Flagellar_prot_FlgJ_N"/>
</dbReference>
<evidence type="ECO:0000313" key="4">
    <source>
        <dbReference type="Proteomes" id="UP000543804"/>
    </source>
</evidence>
<evidence type="ECO:0000256" key="1">
    <source>
        <dbReference type="SAM" id="MobiDB-lite"/>
    </source>
</evidence>
<accession>A0A848B913</accession>
<proteinExistence type="predicted"/>
<gene>
    <name evidence="3" type="ORF">HF878_03780</name>
</gene>
<feature type="domain" description="Flagellar protein FlgJ N-terminal" evidence="2">
    <location>
        <begin position="79"/>
        <end position="126"/>
    </location>
</feature>
<organism evidence="3 4">
    <name type="scientific">Selenomonas bovis</name>
    <dbReference type="NCBI Taxonomy" id="416586"/>
    <lineage>
        <taxon>Bacteria</taxon>
        <taxon>Bacillati</taxon>
        <taxon>Bacillota</taxon>
        <taxon>Negativicutes</taxon>
        <taxon>Selenomonadales</taxon>
        <taxon>Selenomonadaceae</taxon>
        <taxon>Selenomonas</taxon>
    </lineage>
</organism>
<dbReference type="EMBL" id="JABAFA010000007">
    <property type="protein sequence ID" value="NMD98604.1"/>
    <property type="molecule type" value="Genomic_DNA"/>
</dbReference>
<evidence type="ECO:0000259" key="2">
    <source>
        <dbReference type="Pfam" id="PF10135"/>
    </source>
</evidence>
<protein>
    <submittedName>
        <fullName evidence="3">Peptidase</fullName>
    </submittedName>
</protein>
<evidence type="ECO:0000313" key="3">
    <source>
        <dbReference type="EMBL" id="NMD98604.1"/>
    </source>
</evidence>
<feature type="region of interest" description="Disordered" evidence="1">
    <location>
        <begin position="34"/>
        <end position="58"/>
    </location>
</feature>
<name>A0A848B913_9FIRM</name>
<comment type="caution">
    <text evidence="3">The sequence shown here is derived from an EMBL/GenBank/DDBJ whole genome shotgun (WGS) entry which is preliminary data.</text>
</comment>